<protein>
    <submittedName>
        <fullName evidence="1">Uncharacterized protein</fullName>
    </submittedName>
</protein>
<accession>A0A0A9GC32</accession>
<proteinExistence type="predicted"/>
<dbReference type="EMBL" id="GBRH01176877">
    <property type="protein sequence ID" value="JAE21019.1"/>
    <property type="molecule type" value="Transcribed_RNA"/>
</dbReference>
<name>A0A0A9GC32_ARUDO</name>
<evidence type="ECO:0000313" key="1">
    <source>
        <dbReference type="EMBL" id="JAE21019.1"/>
    </source>
</evidence>
<sequence length="59" mass="6365">MDTGTGSVDIGSLASLSVPTQLALKPSHNLYYVNSTPLLYCFPLSRGLEKPVFCFCGVR</sequence>
<reference evidence="1" key="1">
    <citation type="submission" date="2014-09" db="EMBL/GenBank/DDBJ databases">
        <authorList>
            <person name="Magalhaes I.L.F."/>
            <person name="Oliveira U."/>
            <person name="Santos F.R."/>
            <person name="Vidigal T.H.D.A."/>
            <person name="Brescovit A.D."/>
            <person name="Santos A.J."/>
        </authorList>
    </citation>
    <scope>NUCLEOTIDE SEQUENCE</scope>
    <source>
        <tissue evidence="1">Shoot tissue taken approximately 20 cm above the soil surface</tissue>
    </source>
</reference>
<dbReference type="AlphaFoldDB" id="A0A0A9GC32"/>
<organism evidence="1">
    <name type="scientific">Arundo donax</name>
    <name type="common">Giant reed</name>
    <name type="synonym">Donax arundinaceus</name>
    <dbReference type="NCBI Taxonomy" id="35708"/>
    <lineage>
        <taxon>Eukaryota</taxon>
        <taxon>Viridiplantae</taxon>
        <taxon>Streptophyta</taxon>
        <taxon>Embryophyta</taxon>
        <taxon>Tracheophyta</taxon>
        <taxon>Spermatophyta</taxon>
        <taxon>Magnoliopsida</taxon>
        <taxon>Liliopsida</taxon>
        <taxon>Poales</taxon>
        <taxon>Poaceae</taxon>
        <taxon>PACMAD clade</taxon>
        <taxon>Arundinoideae</taxon>
        <taxon>Arundineae</taxon>
        <taxon>Arundo</taxon>
    </lineage>
</organism>
<reference evidence="1" key="2">
    <citation type="journal article" date="2015" name="Data Brief">
        <title>Shoot transcriptome of the giant reed, Arundo donax.</title>
        <authorList>
            <person name="Barrero R.A."/>
            <person name="Guerrero F.D."/>
            <person name="Moolhuijzen P."/>
            <person name="Goolsby J.A."/>
            <person name="Tidwell J."/>
            <person name="Bellgard S.E."/>
            <person name="Bellgard M.I."/>
        </authorList>
    </citation>
    <scope>NUCLEOTIDE SEQUENCE</scope>
    <source>
        <tissue evidence="1">Shoot tissue taken approximately 20 cm above the soil surface</tissue>
    </source>
</reference>